<dbReference type="CDD" id="cd18582">
    <property type="entry name" value="ABC_6TM_ATM1_ABCB7"/>
    <property type="match status" value="1"/>
</dbReference>
<dbReference type="Proteomes" id="UP000698752">
    <property type="component" value="Unassembled WGS sequence"/>
</dbReference>
<proteinExistence type="predicted"/>
<feature type="domain" description="ABC transporter" evidence="9">
    <location>
        <begin position="345"/>
        <end position="579"/>
    </location>
</feature>
<evidence type="ECO:0000256" key="4">
    <source>
        <dbReference type="ARBA" id="ARBA00022741"/>
    </source>
</evidence>
<dbReference type="Pfam" id="PF00664">
    <property type="entry name" value="ABC_membrane"/>
    <property type="match status" value="1"/>
</dbReference>
<feature type="transmembrane region" description="Helical" evidence="8">
    <location>
        <begin position="168"/>
        <end position="187"/>
    </location>
</feature>
<dbReference type="InterPro" id="IPR011527">
    <property type="entry name" value="ABC1_TM_dom"/>
</dbReference>
<dbReference type="InterPro" id="IPR027417">
    <property type="entry name" value="P-loop_NTPase"/>
</dbReference>
<feature type="transmembrane region" description="Helical" evidence="8">
    <location>
        <begin position="247"/>
        <end position="271"/>
    </location>
</feature>
<evidence type="ECO:0000256" key="1">
    <source>
        <dbReference type="ARBA" id="ARBA00004651"/>
    </source>
</evidence>
<dbReference type="InterPro" id="IPR036640">
    <property type="entry name" value="ABC1_TM_sf"/>
</dbReference>
<dbReference type="Gene3D" id="3.40.50.300">
    <property type="entry name" value="P-loop containing nucleotide triphosphate hydrolases"/>
    <property type="match status" value="1"/>
</dbReference>
<keyword evidence="2" id="KW-0813">Transport</keyword>
<keyword evidence="7 8" id="KW-0472">Membrane</keyword>
<feature type="transmembrane region" description="Helical" evidence="8">
    <location>
        <begin position="139"/>
        <end position="162"/>
    </location>
</feature>
<comment type="caution">
    <text evidence="11">The sequence shown here is derived from an EMBL/GenBank/DDBJ whole genome shotgun (WGS) entry which is preliminary data.</text>
</comment>
<evidence type="ECO:0000256" key="6">
    <source>
        <dbReference type="ARBA" id="ARBA00022989"/>
    </source>
</evidence>
<dbReference type="SUPFAM" id="SSF52540">
    <property type="entry name" value="P-loop containing nucleoside triphosphate hydrolases"/>
    <property type="match status" value="1"/>
</dbReference>
<dbReference type="PROSITE" id="PS50929">
    <property type="entry name" value="ABC_TM1F"/>
    <property type="match status" value="1"/>
</dbReference>
<dbReference type="SUPFAM" id="SSF90123">
    <property type="entry name" value="ABC transporter transmembrane region"/>
    <property type="match status" value="1"/>
</dbReference>
<dbReference type="InterPro" id="IPR003439">
    <property type="entry name" value="ABC_transporter-like_ATP-bd"/>
</dbReference>
<evidence type="ECO:0000259" key="10">
    <source>
        <dbReference type="PROSITE" id="PS50929"/>
    </source>
</evidence>
<evidence type="ECO:0000256" key="7">
    <source>
        <dbReference type="ARBA" id="ARBA00023136"/>
    </source>
</evidence>
<evidence type="ECO:0000256" key="2">
    <source>
        <dbReference type="ARBA" id="ARBA00022448"/>
    </source>
</evidence>
<dbReference type="InterPro" id="IPR017871">
    <property type="entry name" value="ABC_transporter-like_CS"/>
</dbReference>
<dbReference type="InterPro" id="IPR039421">
    <property type="entry name" value="Type_1_exporter"/>
</dbReference>
<keyword evidence="3 8" id="KW-0812">Transmembrane</keyword>
<keyword evidence="12" id="KW-1185">Reference proteome</keyword>
<dbReference type="EMBL" id="JAAEDI010000003">
    <property type="protein sequence ID" value="MBR0648772.1"/>
    <property type="molecule type" value="Genomic_DNA"/>
</dbReference>
<dbReference type="InterPro" id="IPR003593">
    <property type="entry name" value="AAA+_ATPase"/>
</dbReference>
<evidence type="ECO:0000313" key="11">
    <source>
        <dbReference type="EMBL" id="MBR0648772.1"/>
    </source>
</evidence>
<dbReference type="Pfam" id="PF00005">
    <property type="entry name" value="ABC_tran"/>
    <property type="match status" value="1"/>
</dbReference>
<dbReference type="Gene3D" id="1.20.1560.10">
    <property type="entry name" value="ABC transporter type 1, transmembrane domain"/>
    <property type="match status" value="1"/>
</dbReference>
<dbReference type="PANTHER" id="PTHR24221:SF402">
    <property type="entry name" value="IRON-SULFUR CLUSTERS TRANSPORTER ABCB7, MITOCHONDRIAL"/>
    <property type="match status" value="1"/>
</dbReference>
<dbReference type="PANTHER" id="PTHR24221">
    <property type="entry name" value="ATP-BINDING CASSETTE SUB-FAMILY B"/>
    <property type="match status" value="1"/>
</dbReference>
<evidence type="ECO:0000313" key="12">
    <source>
        <dbReference type="Proteomes" id="UP000698752"/>
    </source>
</evidence>
<name>A0ABS5ECL4_9PROT</name>
<organism evidence="11 12">
    <name type="scientific">Neoroseomonas terrae</name>
    <dbReference type="NCBI Taxonomy" id="424799"/>
    <lineage>
        <taxon>Bacteria</taxon>
        <taxon>Pseudomonadati</taxon>
        <taxon>Pseudomonadota</taxon>
        <taxon>Alphaproteobacteria</taxon>
        <taxon>Acetobacterales</taxon>
        <taxon>Acetobacteraceae</taxon>
        <taxon>Neoroseomonas</taxon>
    </lineage>
</organism>
<dbReference type="GO" id="GO:0005524">
    <property type="term" value="F:ATP binding"/>
    <property type="evidence" value="ECO:0007669"/>
    <property type="project" value="UniProtKB-KW"/>
</dbReference>
<dbReference type="CDD" id="cd03253">
    <property type="entry name" value="ABCC_ATM1_transporter"/>
    <property type="match status" value="1"/>
</dbReference>
<evidence type="ECO:0000259" key="9">
    <source>
        <dbReference type="PROSITE" id="PS50893"/>
    </source>
</evidence>
<feature type="transmembrane region" description="Helical" evidence="8">
    <location>
        <begin position="56"/>
        <end position="81"/>
    </location>
</feature>
<sequence>MRALLRIAPYLWPKGETELRIRVVGALVLLAAAKAANVVVPMLYARAVDALAPQSGVGAALTVPVALLLCYGLMRVLAAAFGELRNAVFAKVQARAARRVALEVFEHMHALSMRFHMDRATGGLSRVIERGVRGIATSLNFLLFNIIPTIVEILLVAIILWWLFAASFALVMLGTIAGYVVFTLLFTNWRLRFRRTMNETDEEANTKAVDSLLNYETVKYFNNETHEARRYEDSLTRYERAYVRSEITLNLLNAGQALIMALGLTVTMLLAGRNIAQGHMTVGDLVMVNAYLLQLYQPLNILGFAYREIKQGLTDMEEMFRLLSVPAEVQDAPGAPPLARGPGEIRFEDVRFGYRPDRVILKGVSFTVPPGRMLAIVGPTGAGKSTVSRLLFRFYDATGGAVRVDGQDVRGVTQASLRQAIGVVPQDTVLFNDTIRYNIAYGRPGATDAEVEEAARHAQVHDFVMRLPDGYATRVGERGLKLSGGEKQRVAIARTILKDPRILILDEATSALDTRTEQEIQAALRDVSRNRTTLVIAHRLSTVVEADEIIVLQDGRIAERGTHASLIAEDGLYAEMWRRQAQAVAAAEAAARAQAEADLARPRSGRLGETIA</sequence>
<protein>
    <submittedName>
        <fullName evidence="11">ABC transporter ATP-binding protein/permease</fullName>
    </submittedName>
</protein>
<keyword evidence="5 11" id="KW-0067">ATP-binding</keyword>
<evidence type="ECO:0000256" key="5">
    <source>
        <dbReference type="ARBA" id="ARBA00022840"/>
    </source>
</evidence>
<dbReference type="PROSITE" id="PS00211">
    <property type="entry name" value="ABC_TRANSPORTER_1"/>
    <property type="match status" value="1"/>
</dbReference>
<feature type="transmembrane region" description="Helical" evidence="8">
    <location>
        <begin position="21"/>
        <end position="44"/>
    </location>
</feature>
<gene>
    <name evidence="11" type="ORF">GXW78_03810</name>
</gene>
<feature type="domain" description="ABC transmembrane type-1" evidence="10">
    <location>
        <begin position="24"/>
        <end position="311"/>
    </location>
</feature>
<comment type="subcellular location">
    <subcellularLocation>
        <location evidence="1">Cell membrane</location>
        <topology evidence="1">Multi-pass membrane protein</topology>
    </subcellularLocation>
</comment>
<keyword evidence="4" id="KW-0547">Nucleotide-binding</keyword>
<evidence type="ECO:0000256" key="8">
    <source>
        <dbReference type="SAM" id="Phobius"/>
    </source>
</evidence>
<keyword evidence="6 8" id="KW-1133">Transmembrane helix</keyword>
<dbReference type="PROSITE" id="PS50893">
    <property type="entry name" value="ABC_TRANSPORTER_2"/>
    <property type="match status" value="1"/>
</dbReference>
<dbReference type="SMART" id="SM00382">
    <property type="entry name" value="AAA"/>
    <property type="match status" value="1"/>
</dbReference>
<reference evidence="12" key="1">
    <citation type="journal article" date="2021" name="Syst. Appl. Microbiol.">
        <title>Roseomonas hellenica sp. nov., isolated from roots of wild-growing Alkanna tinctoria.</title>
        <authorList>
            <person name="Rat A."/>
            <person name="Naranjo H.D."/>
            <person name="Lebbe L."/>
            <person name="Cnockaert M."/>
            <person name="Krigas N."/>
            <person name="Grigoriadou K."/>
            <person name="Maloupa E."/>
            <person name="Willems A."/>
        </authorList>
    </citation>
    <scope>NUCLEOTIDE SEQUENCE [LARGE SCALE GENOMIC DNA]</scope>
    <source>
        <strain evidence="12">LMG 31159</strain>
    </source>
</reference>
<evidence type="ECO:0000256" key="3">
    <source>
        <dbReference type="ARBA" id="ARBA00022692"/>
    </source>
</evidence>
<accession>A0ABS5ECL4</accession>